<evidence type="ECO:0000256" key="1">
    <source>
        <dbReference type="SAM" id="MobiDB-lite"/>
    </source>
</evidence>
<feature type="region of interest" description="Disordered" evidence="1">
    <location>
        <begin position="1"/>
        <end position="22"/>
    </location>
</feature>
<evidence type="ECO:0000313" key="3">
    <source>
        <dbReference type="Proteomes" id="UP000310121"/>
    </source>
</evidence>
<reference evidence="2 3" key="1">
    <citation type="submission" date="2018-10" db="EMBL/GenBank/DDBJ databases">
        <title>Fifty Aureobasidium pullulans genomes reveal a recombining polyextremotolerant generalist.</title>
        <authorList>
            <person name="Gostincar C."/>
            <person name="Turk M."/>
            <person name="Zajc J."/>
            <person name="Gunde-Cimerman N."/>
        </authorList>
    </citation>
    <scope>NUCLEOTIDE SEQUENCE [LARGE SCALE GENOMIC DNA]</scope>
    <source>
        <strain evidence="2 3">EXF-3844</strain>
    </source>
</reference>
<gene>
    <name evidence="2" type="ORF">D6C90_10177</name>
</gene>
<name>A0A4S9ST60_AURPU</name>
<evidence type="ECO:0000313" key="2">
    <source>
        <dbReference type="EMBL" id="THZ14558.1"/>
    </source>
</evidence>
<dbReference type="AlphaFoldDB" id="A0A4S9ST60"/>
<organism evidence="2 3">
    <name type="scientific">Aureobasidium pullulans</name>
    <name type="common">Black yeast</name>
    <name type="synonym">Pullularia pullulans</name>
    <dbReference type="NCBI Taxonomy" id="5580"/>
    <lineage>
        <taxon>Eukaryota</taxon>
        <taxon>Fungi</taxon>
        <taxon>Dikarya</taxon>
        <taxon>Ascomycota</taxon>
        <taxon>Pezizomycotina</taxon>
        <taxon>Dothideomycetes</taxon>
        <taxon>Dothideomycetidae</taxon>
        <taxon>Dothideales</taxon>
        <taxon>Saccotheciaceae</taxon>
        <taxon>Aureobasidium</taxon>
    </lineage>
</organism>
<protein>
    <submittedName>
        <fullName evidence="2">Uncharacterized protein</fullName>
    </submittedName>
</protein>
<feature type="compositionally biased region" description="Polar residues" evidence="1">
    <location>
        <begin position="1"/>
        <end position="14"/>
    </location>
</feature>
<proteinExistence type="predicted"/>
<accession>A0A4S9ST60</accession>
<feature type="compositionally biased region" description="Polar residues" evidence="1">
    <location>
        <begin position="144"/>
        <end position="154"/>
    </location>
</feature>
<feature type="region of interest" description="Disordered" evidence="1">
    <location>
        <begin position="121"/>
        <end position="154"/>
    </location>
</feature>
<dbReference type="Proteomes" id="UP000310121">
    <property type="component" value="Unassembled WGS sequence"/>
</dbReference>
<dbReference type="EMBL" id="QZBN01001977">
    <property type="protein sequence ID" value="THZ14558.1"/>
    <property type="molecule type" value="Genomic_DNA"/>
</dbReference>
<sequence length="364" mass="38404">MEGATNNLPNISKDTTVDKNMDNNMDTTMGDSEIISNIIDGMGKAGSDARPPLYGIGFTECGAGKSTLINAMTTNLEPKSPNVTIDGMGKADSDPPTPLFGVNLVGCGVGKSSLINAMTTNLEPKSPKVTAPPISPPSEKKTSPLANSISKTSKPTGITKKLRSLTHSTSASLILYHFTPITLPLPHFHAVLTRHPPSDIGSASPIAKPTTKSGAHSAPVVSNTSPFLRLPANLRNKILLEALEPATTTTAIATTAASTSNTFADNSTSRSSSDIATMTSLLSLNRQIHTEIQTLMIAKAKTTSKHKNTGEDHVETKGENDDKAKAEKEMEKMTNMLKGNLDLHAEMGGDNAEFEGLVAEAMKE</sequence>
<feature type="region of interest" description="Disordered" evidence="1">
    <location>
        <begin position="303"/>
        <end position="325"/>
    </location>
</feature>
<comment type="caution">
    <text evidence="2">The sequence shown here is derived from an EMBL/GenBank/DDBJ whole genome shotgun (WGS) entry which is preliminary data.</text>
</comment>
<feature type="compositionally biased region" description="Basic and acidic residues" evidence="1">
    <location>
        <begin position="308"/>
        <end position="325"/>
    </location>
</feature>